<dbReference type="EMBL" id="JAPDRQ010000051">
    <property type="protein sequence ID" value="KAJ9658444.1"/>
    <property type="molecule type" value="Genomic_DNA"/>
</dbReference>
<dbReference type="Proteomes" id="UP001172386">
    <property type="component" value="Unassembled WGS sequence"/>
</dbReference>
<accession>A0ACC3AB23</accession>
<comment type="caution">
    <text evidence="1">The sequence shown here is derived from an EMBL/GenBank/DDBJ whole genome shotgun (WGS) entry which is preliminary data.</text>
</comment>
<protein>
    <submittedName>
        <fullName evidence="1">Uncharacterized protein</fullName>
    </submittedName>
</protein>
<keyword evidence="2" id="KW-1185">Reference proteome</keyword>
<evidence type="ECO:0000313" key="2">
    <source>
        <dbReference type="Proteomes" id="UP001172386"/>
    </source>
</evidence>
<proteinExistence type="predicted"/>
<name>A0ACC3AB23_9EURO</name>
<sequence>MAKKKRQRISYVLPLASRPGGHRLGVNGLSIDHDRNILYTGGRDGVICAWDLNHDALPDDQEAGLPRKRTTHSFRREVQAHTHWVNDLVLVKNNLALVSGSSDCSVKLWRPHSDTPSAYSIGSHNDYVKCLSSPGPTEDWIASGGLDHRICLWDLAGKGQKLEINVTKDANVVKGSIYALRAKRNVIASGGPESVVRLWDVNSGKGITKLVGHTDNIRDILMSDDGDAVLTASSDQTIKVWSITAGRCMHTLTMHNDSVWCMYSEDPSLSMFYSGDKSGLVAKTDTRHADDIDDGVSVAICQEHDGISRLAVVGDSVWTATSSSSVNRWQDVDTELPIETPPPSPRHERAASAMSRSILEGPDEPTTNGDHDEPKTNGETTTKIAHNAILKLTNTAIHPGKKSFRQVNISSSNLRKASEAIVDPDLVFTVPIRGHPEETIEGQNGLVKHVMLNDKKRVLTLDTAGEIVLWDLLKCIPIQSFGRRHLDEVVPDVDTKESVANWCTVDTKTGKLAVMLEEIYCFDAEVYADETEFAGKIDFREDQRINLGKWVLRNLFTTLLDEEIRRDEDFRKSIRKPTGLNRPNAPKGLTLPSSTPTSAMSTPGDLTTPKASAGLAAPKTPGMNIGLATPLPQPKVATTHLGDPLPPTAEEDPDSDKAGSRSSHQSSRSSDYFSQDQPQAPPLADESQGKPDIPSTPGGTVQSPLPQSPTDEKKKKGGLFGKSFNMKMSFPNKLARTSTEVSKGPTEEKKVESSESEDKSDKSSEKDETQTARVIEDNFGGVVQRIRYAYEDHLAAEATADQPIPIGITPSLPVETPILKPPPHTLILIQQDDPDFGGLSDLYRGEISTLGNPKETDILEKVAPAWLGDLLLRNEIPPKDTNKVSFVLTPHPDSQLASIASADGNARLNANRMLRSKKILSYVSERIEAPLDTENPRPGDELRPEEYMDLICREEVVPPNMTLATLRVHMWRTGGDVVLHYKENGKKEIKRAHPIDVMGKGEGTGEMVKSATEKENQVPTGPTTNGTASNTTQAKQPTADPSAHPNVAAFMAAAGMR</sequence>
<gene>
    <name evidence="1" type="ORF">H2198_003728</name>
</gene>
<evidence type="ECO:0000313" key="1">
    <source>
        <dbReference type="EMBL" id="KAJ9658444.1"/>
    </source>
</evidence>
<organism evidence="1 2">
    <name type="scientific">Neophaeococcomyces mojaviensis</name>
    <dbReference type="NCBI Taxonomy" id="3383035"/>
    <lineage>
        <taxon>Eukaryota</taxon>
        <taxon>Fungi</taxon>
        <taxon>Dikarya</taxon>
        <taxon>Ascomycota</taxon>
        <taxon>Pezizomycotina</taxon>
        <taxon>Eurotiomycetes</taxon>
        <taxon>Chaetothyriomycetidae</taxon>
        <taxon>Chaetothyriales</taxon>
        <taxon>Chaetothyriales incertae sedis</taxon>
        <taxon>Neophaeococcomyces</taxon>
    </lineage>
</organism>
<reference evidence="1" key="1">
    <citation type="submission" date="2022-10" db="EMBL/GenBank/DDBJ databases">
        <title>Culturing micro-colonial fungi from biological soil crusts in the Mojave desert and describing Neophaeococcomyces mojavensis, and introducing the new genera and species Taxawa tesnikishii.</title>
        <authorList>
            <person name="Kurbessoian T."/>
            <person name="Stajich J.E."/>
        </authorList>
    </citation>
    <scope>NUCLEOTIDE SEQUENCE</scope>
    <source>
        <strain evidence="1">JES_112</strain>
    </source>
</reference>